<comment type="caution">
    <text evidence="1">The sequence shown here is derived from an EMBL/GenBank/DDBJ whole genome shotgun (WGS) entry which is preliminary data.</text>
</comment>
<organism evidence="1 2">
    <name type="scientific">Mycena maculata</name>
    <dbReference type="NCBI Taxonomy" id="230809"/>
    <lineage>
        <taxon>Eukaryota</taxon>
        <taxon>Fungi</taxon>
        <taxon>Dikarya</taxon>
        <taxon>Basidiomycota</taxon>
        <taxon>Agaricomycotina</taxon>
        <taxon>Agaricomycetes</taxon>
        <taxon>Agaricomycetidae</taxon>
        <taxon>Agaricales</taxon>
        <taxon>Marasmiineae</taxon>
        <taxon>Mycenaceae</taxon>
        <taxon>Mycena</taxon>
    </lineage>
</organism>
<accession>A0AAD7NMF1</accession>
<reference evidence="1" key="1">
    <citation type="submission" date="2023-03" db="EMBL/GenBank/DDBJ databases">
        <title>Massive genome expansion in bonnet fungi (Mycena s.s.) driven by repeated elements and novel gene families across ecological guilds.</title>
        <authorList>
            <consortium name="Lawrence Berkeley National Laboratory"/>
            <person name="Harder C.B."/>
            <person name="Miyauchi S."/>
            <person name="Viragh M."/>
            <person name="Kuo A."/>
            <person name="Thoen E."/>
            <person name="Andreopoulos B."/>
            <person name="Lu D."/>
            <person name="Skrede I."/>
            <person name="Drula E."/>
            <person name="Henrissat B."/>
            <person name="Morin E."/>
            <person name="Kohler A."/>
            <person name="Barry K."/>
            <person name="LaButti K."/>
            <person name="Morin E."/>
            <person name="Salamov A."/>
            <person name="Lipzen A."/>
            <person name="Mereny Z."/>
            <person name="Hegedus B."/>
            <person name="Baldrian P."/>
            <person name="Stursova M."/>
            <person name="Weitz H."/>
            <person name="Taylor A."/>
            <person name="Grigoriev I.V."/>
            <person name="Nagy L.G."/>
            <person name="Martin F."/>
            <person name="Kauserud H."/>
        </authorList>
    </citation>
    <scope>NUCLEOTIDE SEQUENCE</scope>
    <source>
        <strain evidence="1">CBHHK188m</strain>
    </source>
</reference>
<dbReference type="Proteomes" id="UP001215280">
    <property type="component" value="Unassembled WGS sequence"/>
</dbReference>
<name>A0AAD7NMF1_9AGAR</name>
<protein>
    <submittedName>
        <fullName evidence="1">Uncharacterized protein</fullName>
    </submittedName>
</protein>
<keyword evidence="2" id="KW-1185">Reference proteome</keyword>
<gene>
    <name evidence="1" type="ORF">DFH07DRAFT_351983</name>
</gene>
<dbReference type="EMBL" id="JARJLG010000033">
    <property type="protein sequence ID" value="KAJ7766339.1"/>
    <property type="molecule type" value="Genomic_DNA"/>
</dbReference>
<dbReference type="AlphaFoldDB" id="A0AAD7NMF1"/>
<proteinExistence type="predicted"/>
<evidence type="ECO:0000313" key="1">
    <source>
        <dbReference type="EMBL" id="KAJ7766339.1"/>
    </source>
</evidence>
<sequence>MVDAFRGQKVLSKDFQQSLTRIPHLRALKLDNLFPGEEDAGSLVSGLVLPGLETLELTGRAMICCAFLQSISLPRCRIRVVLDESLHHYVSPRSVWTALESQRWGADDPVICGLRFAEPTSGAPSFEVSFFNHPSKPPRYSVRLRAELPTLIPSWRDESNIMDIMSLDQITILTLKSKTLTLPASLLHLKHLRTMAFYHHIEPFIQQLVADPIMAVKELGGAGLPARGHIHLNRFGPVASVHYPGLREISFRHIAFGGGDIGLILSWLAQRKRLGFAINEVRLVGCNLTNADLDRLKEVVSRTYN</sequence>
<evidence type="ECO:0000313" key="2">
    <source>
        <dbReference type="Proteomes" id="UP001215280"/>
    </source>
</evidence>